<reference evidence="7 8" key="1">
    <citation type="journal article" date="2019" name="Genome Biol. Evol.">
        <title>Insights into the evolution of the New World diploid cottons (Gossypium, subgenus Houzingenia) based on genome sequencing.</title>
        <authorList>
            <person name="Grover C.E."/>
            <person name="Arick M.A. 2nd"/>
            <person name="Thrash A."/>
            <person name="Conover J.L."/>
            <person name="Sanders W.S."/>
            <person name="Peterson D.G."/>
            <person name="Frelichowski J.E."/>
            <person name="Scheffler J.A."/>
            <person name="Scheffler B.E."/>
            <person name="Wendel J.F."/>
        </authorList>
    </citation>
    <scope>NUCLEOTIDE SEQUENCE [LARGE SCALE GENOMIC DNA]</scope>
    <source>
        <strain evidence="7">5</strain>
        <tissue evidence="7">Leaf</tissue>
    </source>
</reference>
<dbReference type="OrthoDB" id="2121326at2759"/>
<dbReference type="InterPro" id="IPR036249">
    <property type="entry name" value="Thioredoxin-like_sf"/>
</dbReference>
<keyword evidence="4" id="KW-1015">Disulfide bond</keyword>
<dbReference type="SUPFAM" id="SSF52833">
    <property type="entry name" value="Thioredoxin-like"/>
    <property type="match status" value="1"/>
</dbReference>
<dbReference type="CDD" id="cd02947">
    <property type="entry name" value="TRX_family"/>
    <property type="match status" value="1"/>
</dbReference>
<dbReference type="InterPro" id="IPR012336">
    <property type="entry name" value="Thioredoxin-like_fold"/>
</dbReference>
<proteinExistence type="predicted"/>
<keyword evidence="3" id="KW-0560">Oxidoreductase</keyword>
<keyword evidence="1" id="KW-0813">Transport</keyword>
<dbReference type="GO" id="GO:0009657">
    <property type="term" value="P:plastid organization"/>
    <property type="evidence" value="ECO:0007669"/>
    <property type="project" value="TreeGrafter"/>
</dbReference>
<dbReference type="GO" id="GO:0045454">
    <property type="term" value="P:cell redox homeostasis"/>
    <property type="evidence" value="ECO:0007669"/>
    <property type="project" value="InterPro"/>
</dbReference>
<dbReference type="GO" id="GO:0015035">
    <property type="term" value="F:protein-disulfide reductase activity"/>
    <property type="evidence" value="ECO:0007669"/>
    <property type="project" value="InterPro"/>
</dbReference>
<dbReference type="Pfam" id="PF13098">
    <property type="entry name" value="Thioredoxin_2"/>
    <property type="match status" value="1"/>
</dbReference>
<evidence type="ECO:0000256" key="4">
    <source>
        <dbReference type="ARBA" id="ARBA00023157"/>
    </source>
</evidence>
<protein>
    <recommendedName>
        <fullName evidence="6">Thioredoxin-like fold domain-containing protein</fullName>
    </recommendedName>
</protein>
<evidence type="ECO:0000259" key="6">
    <source>
        <dbReference type="Pfam" id="PF13098"/>
    </source>
</evidence>
<evidence type="ECO:0000256" key="3">
    <source>
        <dbReference type="ARBA" id="ARBA00023002"/>
    </source>
</evidence>
<name>A0A7J9CMZ1_GOSGO</name>
<dbReference type="PANTHER" id="PTHR47834">
    <property type="entry name" value="THIOREDOXIN-LIKE PROTEIN CITRX, CHLOROPLASTIC"/>
    <property type="match status" value="1"/>
</dbReference>
<dbReference type="PANTHER" id="PTHR47834:SF2">
    <property type="entry name" value="THIOREDOXIN-LIKE PROTEIN CITRX, CHLOROPLASTIC"/>
    <property type="match status" value="1"/>
</dbReference>
<dbReference type="Gene3D" id="3.40.30.10">
    <property type="entry name" value="Glutaredoxin"/>
    <property type="match status" value="2"/>
</dbReference>
<dbReference type="EMBL" id="JABEZY010000011">
    <property type="protein sequence ID" value="MBA0749796.1"/>
    <property type="molecule type" value="Genomic_DNA"/>
</dbReference>
<dbReference type="Proteomes" id="UP000593579">
    <property type="component" value="Unassembled WGS sequence"/>
</dbReference>
<dbReference type="GO" id="GO:0009579">
    <property type="term" value="C:thylakoid"/>
    <property type="evidence" value="ECO:0007669"/>
    <property type="project" value="TreeGrafter"/>
</dbReference>
<keyword evidence="2" id="KW-0249">Electron transport</keyword>
<sequence>MALLQIHTLPHQIPSLSPIVSSSKTHSQNSLFFSTTKVRPFSLSTQPRKLLCKPPLGKYVREDYLVKKMSSQEIEELVRGERRVPIIIDFYATWCGPCILMAQELEMFEVLSILNIFYSNHRELEMVTYPYVAPTLCFLEIPVFDAYPDMVEDETMISFQPRSGLDALAVEYEKNAIIVKVDTDEEHQFAQDMQVRGLPTLFFISPDPNKEAIRTEGLIPIQMMRDILDNEM</sequence>
<organism evidence="7 8">
    <name type="scientific">Gossypium gossypioides</name>
    <name type="common">Mexican cotton</name>
    <name type="synonym">Selera gossypioides</name>
    <dbReference type="NCBI Taxonomy" id="34282"/>
    <lineage>
        <taxon>Eukaryota</taxon>
        <taxon>Viridiplantae</taxon>
        <taxon>Streptophyta</taxon>
        <taxon>Embryophyta</taxon>
        <taxon>Tracheophyta</taxon>
        <taxon>Spermatophyta</taxon>
        <taxon>Magnoliopsida</taxon>
        <taxon>eudicotyledons</taxon>
        <taxon>Gunneridae</taxon>
        <taxon>Pentapetalae</taxon>
        <taxon>rosids</taxon>
        <taxon>malvids</taxon>
        <taxon>Malvales</taxon>
        <taxon>Malvaceae</taxon>
        <taxon>Malvoideae</taxon>
        <taxon>Gossypium</taxon>
    </lineage>
</organism>
<evidence type="ECO:0000256" key="5">
    <source>
        <dbReference type="ARBA" id="ARBA00023284"/>
    </source>
</evidence>
<feature type="domain" description="Thioredoxin-like fold" evidence="6">
    <location>
        <begin position="84"/>
        <end position="228"/>
    </location>
</feature>
<dbReference type="InterPro" id="IPR044182">
    <property type="entry name" value="CITRX"/>
</dbReference>
<evidence type="ECO:0000256" key="1">
    <source>
        <dbReference type="ARBA" id="ARBA00022448"/>
    </source>
</evidence>
<keyword evidence="8" id="KW-1185">Reference proteome</keyword>
<accession>A0A7J9CMZ1</accession>
<keyword evidence="5" id="KW-0676">Redox-active center</keyword>
<gene>
    <name evidence="7" type="ORF">Gogos_003687</name>
</gene>
<evidence type="ECO:0000313" key="8">
    <source>
        <dbReference type="Proteomes" id="UP000593579"/>
    </source>
</evidence>
<evidence type="ECO:0000313" key="7">
    <source>
        <dbReference type="EMBL" id="MBA0749796.1"/>
    </source>
</evidence>
<dbReference type="PRINTS" id="PR00421">
    <property type="entry name" value="THIOREDOXIN"/>
</dbReference>
<evidence type="ECO:0000256" key="2">
    <source>
        <dbReference type="ARBA" id="ARBA00022982"/>
    </source>
</evidence>
<dbReference type="AlphaFoldDB" id="A0A7J9CMZ1"/>
<comment type="caution">
    <text evidence="7">The sequence shown here is derived from an EMBL/GenBank/DDBJ whole genome shotgun (WGS) entry which is preliminary data.</text>
</comment>